<comment type="caution">
    <text evidence="2">The sequence shown here is derived from an EMBL/GenBank/DDBJ whole genome shotgun (WGS) entry which is preliminary data.</text>
</comment>
<evidence type="ECO:0000313" key="2">
    <source>
        <dbReference type="EMBL" id="KKD37834.1"/>
    </source>
</evidence>
<dbReference type="Pfam" id="PF06527">
    <property type="entry name" value="TniQ"/>
    <property type="match status" value="1"/>
</dbReference>
<dbReference type="EMBL" id="LATL02000355">
    <property type="protein sequence ID" value="KKD37834.1"/>
    <property type="molecule type" value="Genomic_DNA"/>
</dbReference>
<reference evidence="2 3" key="1">
    <citation type="submission" date="2015-06" db="EMBL/GenBank/DDBJ databases">
        <title>Draft genome assembly of filamentous brackish cyanobacterium Limnoraphis robusta strain CS-951.</title>
        <authorList>
            <person name="Willis A."/>
            <person name="Parks M."/>
            <person name="Burford M.A."/>
        </authorList>
    </citation>
    <scope>NUCLEOTIDE SEQUENCE [LARGE SCALE GENOMIC DNA]</scope>
    <source>
        <strain evidence="2 3">CS-951</strain>
    </source>
</reference>
<protein>
    <submittedName>
        <fullName evidence="2">Tn7 transposition protein D</fullName>
    </submittedName>
</protein>
<dbReference type="RefSeq" id="WP_046278788.1">
    <property type="nucleotide sequence ID" value="NZ_LATL02000355.1"/>
</dbReference>
<feature type="domain" description="TniQ" evidence="1">
    <location>
        <begin position="4"/>
        <end position="161"/>
    </location>
</feature>
<organism evidence="2 3">
    <name type="scientific">Limnoraphis robusta CS-951</name>
    <dbReference type="NCBI Taxonomy" id="1637645"/>
    <lineage>
        <taxon>Bacteria</taxon>
        <taxon>Bacillati</taxon>
        <taxon>Cyanobacteriota</taxon>
        <taxon>Cyanophyceae</taxon>
        <taxon>Oscillatoriophycideae</taxon>
        <taxon>Oscillatoriales</taxon>
        <taxon>Sirenicapillariaceae</taxon>
        <taxon>Limnoraphis</taxon>
    </lineage>
</organism>
<dbReference type="OrthoDB" id="470139at2"/>
<accession>A0A0F5YFZ5</accession>
<sequence>MLHFFPMPYPDELFYSVICRYHVRIGNRNFRQTQLDLFQTAGTKQYYLGLPNNLATLVNQFPFGSSLTTNQILEKYTLFPYYRAFLTNREVRRLQQLMEGKESKSVAQVARIPKLTLYYSDYLQFCPQCLEDDLQQYGETYWHRSHQVSGVKVCLSHRLGLQNSNVLAKEMGKEFVAADEKNCVGDGTSYSEDILQGLWAFGQVIEEKMKDQGNFKGLKQLRDWYQQRLTNRGWLEEEKLAEAMLNCYGEGLLRTIHPEMMDNLGEYVLGCLLGCDWLQEVDRVAHWLVLAMIEIEKYS</sequence>
<dbReference type="AlphaFoldDB" id="A0A0F5YFZ5"/>
<gene>
    <name evidence="2" type="ORF">WN50_12045</name>
</gene>
<evidence type="ECO:0000313" key="3">
    <source>
        <dbReference type="Proteomes" id="UP000033607"/>
    </source>
</evidence>
<name>A0A0F5YFZ5_9CYAN</name>
<evidence type="ECO:0000259" key="1">
    <source>
        <dbReference type="Pfam" id="PF06527"/>
    </source>
</evidence>
<proteinExistence type="predicted"/>
<dbReference type="InterPro" id="IPR009492">
    <property type="entry name" value="TniQ"/>
</dbReference>
<dbReference type="Proteomes" id="UP000033607">
    <property type="component" value="Unassembled WGS sequence"/>
</dbReference>
<dbReference type="PATRIC" id="fig|1637645.4.peg.6984"/>